<dbReference type="CDD" id="cd19095">
    <property type="entry name" value="AKR_PA4992-like"/>
    <property type="match status" value="1"/>
</dbReference>
<feature type="domain" description="NADP-dependent oxidoreductase" evidence="1">
    <location>
        <begin position="16"/>
        <end position="213"/>
    </location>
</feature>
<name>A0ABV7VAP8_9PROT</name>
<evidence type="ECO:0000313" key="2">
    <source>
        <dbReference type="EMBL" id="MFC3674162.1"/>
    </source>
</evidence>
<organism evidence="2 3">
    <name type="scientific">Ferrovibrio xuzhouensis</name>
    <dbReference type="NCBI Taxonomy" id="1576914"/>
    <lineage>
        <taxon>Bacteria</taxon>
        <taxon>Pseudomonadati</taxon>
        <taxon>Pseudomonadota</taxon>
        <taxon>Alphaproteobacteria</taxon>
        <taxon>Rhodospirillales</taxon>
        <taxon>Rhodospirillaceae</taxon>
        <taxon>Ferrovibrio</taxon>
    </lineage>
</organism>
<sequence length="256" mass="27109">MEMRPLGRTGISVSLLGLGTVKFGRNAGMKYPRDFDLPDDGAVIALLEEARALGVNLLDTAPAYGVSEQRLGALLPGRREDWVIVSKAGEWFEGGQSRFDFAPDAIEASVHESLRRLRTDYLDAVLLHSDGEDEAGDRFLPAAERLERLKRQGKLRATGFSGKTVAGGLHMLDHTDLLMVSYNPGHRDEAPVIAAAARAGRGVLVKKALASGHAADPAAALAEIAGLPGVSGIVVGTLSRENLRANAAAVMPQGGR</sequence>
<dbReference type="InterPro" id="IPR036812">
    <property type="entry name" value="NAD(P)_OxRdtase_dom_sf"/>
</dbReference>
<dbReference type="InterPro" id="IPR020471">
    <property type="entry name" value="AKR"/>
</dbReference>
<dbReference type="InterPro" id="IPR053135">
    <property type="entry name" value="AKR2_Oxidoreductase"/>
</dbReference>
<dbReference type="Gene3D" id="3.20.20.100">
    <property type="entry name" value="NADP-dependent oxidoreductase domain"/>
    <property type="match status" value="1"/>
</dbReference>
<comment type="caution">
    <text evidence="2">The sequence shown here is derived from an EMBL/GenBank/DDBJ whole genome shotgun (WGS) entry which is preliminary data.</text>
</comment>
<dbReference type="PANTHER" id="PTHR43312:SF1">
    <property type="entry name" value="NADP-DEPENDENT OXIDOREDUCTASE DOMAIN-CONTAINING PROTEIN"/>
    <property type="match status" value="1"/>
</dbReference>
<proteinExistence type="predicted"/>
<evidence type="ECO:0000259" key="1">
    <source>
        <dbReference type="Pfam" id="PF00248"/>
    </source>
</evidence>
<gene>
    <name evidence="2" type="ORF">ACFOOQ_01325</name>
</gene>
<dbReference type="InterPro" id="IPR023210">
    <property type="entry name" value="NADP_OxRdtase_dom"/>
</dbReference>
<dbReference type="Pfam" id="PF00248">
    <property type="entry name" value="Aldo_ket_red"/>
    <property type="match status" value="1"/>
</dbReference>
<dbReference type="PANTHER" id="PTHR43312">
    <property type="entry name" value="D-THREO-ALDOSE 1-DEHYDROGENASE"/>
    <property type="match status" value="1"/>
</dbReference>
<dbReference type="PRINTS" id="PR00069">
    <property type="entry name" value="ALDKETRDTASE"/>
</dbReference>
<evidence type="ECO:0000313" key="3">
    <source>
        <dbReference type="Proteomes" id="UP001595711"/>
    </source>
</evidence>
<dbReference type="EMBL" id="JBHRYJ010000001">
    <property type="protein sequence ID" value="MFC3674162.1"/>
    <property type="molecule type" value="Genomic_DNA"/>
</dbReference>
<reference evidence="3" key="1">
    <citation type="journal article" date="2019" name="Int. J. Syst. Evol. Microbiol.">
        <title>The Global Catalogue of Microorganisms (GCM) 10K type strain sequencing project: providing services to taxonomists for standard genome sequencing and annotation.</title>
        <authorList>
            <consortium name="The Broad Institute Genomics Platform"/>
            <consortium name="The Broad Institute Genome Sequencing Center for Infectious Disease"/>
            <person name="Wu L."/>
            <person name="Ma J."/>
        </authorList>
    </citation>
    <scope>NUCLEOTIDE SEQUENCE [LARGE SCALE GENOMIC DNA]</scope>
    <source>
        <strain evidence="3">KCTC 42182</strain>
    </source>
</reference>
<keyword evidence="3" id="KW-1185">Reference proteome</keyword>
<protein>
    <submittedName>
        <fullName evidence="2">Aldo/keto reductase</fullName>
    </submittedName>
</protein>
<dbReference type="SUPFAM" id="SSF51430">
    <property type="entry name" value="NAD(P)-linked oxidoreductase"/>
    <property type="match status" value="1"/>
</dbReference>
<dbReference type="Proteomes" id="UP001595711">
    <property type="component" value="Unassembled WGS sequence"/>
</dbReference>
<accession>A0ABV7VAP8</accession>
<dbReference type="RefSeq" id="WP_379720615.1">
    <property type="nucleotide sequence ID" value="NZ_JBHRYJ010000001.1"/>
</dbReference>